<dbReference type="GO" id="GO:0005507">
    <property type="term" value="F:copper ion binding"/>
    <property type="evidence" value="ECO:0007669"/>
    <property type="project" value="InterPro"/>
</dbReference>
<dbReference type="EMBL" id="FNLO01000004">
    <property type="protein sequence ID" value="SDV47991.1"/>
    <property type="molecule type" value="Genomic_DNA"/>
</dbReference>
<sequence length="183" mass="18291">MRLQARLRQVTGVGGFGAAGCAGLLLSGCALFGSHPHEAEARLWPTADARVYGRIALAEGADGLQISYDVRGLAPNSVHGMHIHETGLCSGPGASDAGPHFDREGTAGAATAAQPDTASGDLPNIRADSSGVAIGVVVTRRLALDGVRSVLGRAVTVDREAAGMTAGATASAAEHIACGVIGT</sequence>
<protein>
    <submittedName>
        <fullName evidence="5">Superoxide dismutase, Cu-Zn family</fullName>
    </submittedName>
</protein>
<feature type="domain" description="Superoxide dismutase copper/zinc binding" evidence="4">
    <location>
        <begin position="52"/>
        <end position="181"/>
    </location>
</feature>
<keyword evidence="3" id="KW-0812">Transmembrane</keyword>
<organism evidence="5 6">
    <name type="scientific">Chitinasiproducens palmae</name>
    <dbReference type="NCBI Taxonomy" id="1770053"/>
    <lineage>
        <taxon>Bacteria</taxon>
        <taxon>Pseudomonadati</taxon>
        <taxon>Pseudomonadota</taxon>
        <taxon>Betaproteobacteria</taxon>
        <taxon>Burkholderiales</taxon>
        <taxon>Burkholderiaceae</taxon>
        <taxon>Chitinasiproducens</taxon>
    </lineage>
</organism>
<keyword evidence="6" id="KW-1185">Reference proteome</keyword>
<keyword evidence="3" id="KW-1133">Transmembrane helix</keyword>
<dbReference type="STRING" id="1770053.SAMN05216551_10459"/>
<dbReference type="Gene3D" id="2.60.40.200">
    <property type="entry name" value="Superoxide dismutase, copper/zinc binding domain"/>
    <property type="match status" value="1"/>
</dbReference>
<dbReference type="InterPro" id="IPR024134">
    <property type="entry name" value="SOD_Cu/Zn_/chaperone"/>
</dbReference>
<dbReference type="InterPro" id="IPR036423">
    <property type="entry name" value="SOD-like_Cu/Zn_dom_sf"/>
</dbReference>
<dbReference type="RefSeq" id="WP_170845077.1">
    <property type="nucleotide sequence ID" value="NZ_FNLO01000004.1"/>
</dbReference>
<reference evidence="6" key="1">
    <citation type="submission" date="2016-09" db="EMBL/GenBank/DDBJ databases">
        <authorList>
            <person name="Varghese N."/>
            <person name="Submissions S."/>
        </authorList>
    </citation>
    <scope>NUCLEOTIDE SEQUENCE [LARGE SCALE GENOMIC DNA]</scope>
    <source>
        <strain evidence="6">JS23</strain>
    </source>
</reference>
<evidence type="ECO:0000313" key="5">
    <source>
        <dbReference type="EMBL" id="SDV47991.1"/>
    </source>
</evidence>
<dbReference type="SUPFAM" id="SSF49329">
    <property type="entry name" value="Cu,Zn superoxide dismutase-like"/>
    <property type="match status" value="1"/>
</dbReference>
<keyword evidence="3" id="KW-0472">Membrane</keyword>
<evidence type="ECO:0000256" key="1">
    <source>
        <dbReference type="ARBA" id="ARBA00010457"/>
    </source>
</evidence>
<dbReference type="Proteomes" id="UP000243719">
    <property type="component" value="Unassembled WGS sequence"/>
</dbReference>
<proteinExistence type="inferred from homology"/>
<dbReference type="PANTHER" id="PTHR10003">
    <property type="entry name" value="SUPEROXIDE DISMUTASE CU-ZN -RELATED"/>
    <property type="match status" value="1"/>
</dbReference>
<evidence type="ECO:0000313" key="6">
    <source>
        <dbReference type="Proteomes" id="UP000243719"/>
    </source>
</evidence>
<accession>A0A1H2PPV5</accession>
<dbReference type="AlphaFoldDB" id="A0A1H2PPV5"/>
<name>A0A1H2PPV5_9BURK</name>
<feature type="transmembrane region" description="Helical" evidence="3">
    <location>
        <begin position="12"/>
        <end position="33"/>
    </location>
</feature>
<dbReference type="GO" id="GO:0006801">
    <property type="term" value="P:superoxide metabolic process"/>
    <property type="evidence" value="ECO:0007669"/>
    <property type="project" value="InterPro"/>
</dbReference>
<evidence type="ECO:0000259" key="4">
    <source>
        <dbReference type="Pfam" id="PF00080"/>
    </source>
</evidence>
<evidence type="ECO:0000256" key="2">
    <source>
        <dbReference type="SAM" id="MobiDB-lite"/>
    </source>
</evidence>
<dbReference type="InterPro" id="IPR001424">
    <property type="entry name" value="SOD_Cu_Zn_dom"/>
</dbReference>
<dbReference type="Pfam" id="PF00080">
    <property type="entry name" value="Sod_Cu"/>
    <property type="match status" value="1"/>
</dbReference>
<evidence type="ECO:0000256" key="3">
    <source>
        <dbReference type="SAM" id="Phobius"/>
    </source>
</evidence>
<feature type="region of interest" description="Disordered" evidence="2">
    <location>
        <begin position="92"/>
        <end position="121"/>
    </location>
</feature>
<comment type="similarity">
    <text evidence="1">Belongs to the Cu-Zn superoxide dismutase family.</text>
</comment>
<gene>
    <name evidence="5" type="ORF">SAMN05216551_10459</name>
</gene>
<dbReference type="PROSITE" id="PS51257">
    <property type="entry name" value="PROKAR_LIPOPROTEIN"/>
    <property type="match status" value="1"/>
</dbReference>